<dbReference type="Proteomes" id="UP000009168">
    <property type="component" value="Unassembled WGS sequence"/>
</dbReference>
<dbReference type="AlphaFoldDB" id="I7M2S7"/>
<keyword evidence="4" id="KW-0067">ATP-binding</keyword>
<dbReference type="GO" id="GO:0008821">
    <property type="term" value="F:crossover junction DNA endonuclease activity"/>
    <property type="evidence" value="ECO:0007669"/>
    <property type="project" value="TreeGrafter"/>
</dbReference>
<dbReference type="GO" id="GO:0033063">
    <property type="term" value="C:Rad51B-Rad51C-Rad51D-XRCC2 complex"/>
    <property type="evidence" value="ECO:0007669"/>
    <property type="project" value="TreeGrafter"/>
</dbReference>
<evidence type="ECO:0000256" key="5">
    <source>
        <dbReference type="ARBA" id="ARBA00023204"/>
    </source>
</evidence>
<protein>
    <submittedName>
        <fullName evidence="9">Archaeal ATPase</fullName>
    </submittedName>
</protein>
<gene>
    <name evidence="9" type="ORF">TTHERM_00318810</name>
</gene>
<dbReference type="InterPro" id="IPR027417">
    <property type="entry name" value="P-loop_NTPase"/>
</dbReference>
<evidence type="ECO:0000256" key="3">
    <source>
        <dbReference type="ARBA" id="ARBA00022763"/>
    </source>
</evidence>
<dbReference type="Gene3D" id="3.40.50.300">
    <property type="entry name" value="P-loop containing nucleotide triphosphate hydrolases"/>
    <property type="match status" value="1"/>
</dbReference>
<dbReference type="GO" id="GO:0033065">
    <property type="term" value="C:Rad51C-XRCC3 complex"/>
    <property type="evidence" value="ECO:0007669"/>
    <property type="project" value="TreeGrafter"/>
</dbReference>
<feature type="domain" description="Rad51-like C-terminal" evidence="8">
    <location>
        <begin position="141"/>
        <end position="306"/>
    </location>
</feature>
<dbReference type="Pfam" id="PF08423">
    <property type="entry name" value="Rad51"/>
    <property type="match status" value="1"/>
</dbReference>
<evidence type="ECO:0000313" key="10">
    <source>
        <dbReference type="Proteomes" id="UP000009168"/>
    </source>
</evidence>
<dbReference type="GeneID" id="7823788"/>
<dbReference type="GO" id="GO:0005524">
    <property type="term" value="F:ATP binding"/>
    <property type="evidence" value="ECO:0007669"/>
    <property type="project" value="UniProtKB-KW"/>
</dbReference>
<dbReference type="GO" id="GO:0000400">
    <property type="term" value="F:four-way junction DNA binding"/>
    <property type="evidence" value="ECO:0007669"/>
    <property type="project" value="TreeGrafter"/>
</dbReference>
<evidence type="ECO:0000256" key="6">
    <source>
        <dbReference type="ARBA" id="ARBA00023242"/>
    </source>
</evidence>
<dbReference type="RefSeq" id="XP_001021463.2">
    <property type="nucleotide sequence ID" value="XM_001021463.2"/>
</dbReference>
<feature type="region of interest" description="Disordered" evidence="7">
    <location>
        <begin position="74"/>
        <end position="103"/>
    </location>
</feature>
<comment type="subcellular location">
    <subcellularLocation>
        <location evidence="1">Nucleus</location>
    </subcellularLocation>
</comment>
<dbReference type="GO" id="GO:0007131">
    <property type="term" value="P:reciprocal meiotic recombination"/>
    <property type="evidence" value="ECO:0007669"/>
    <property type="project" value="TreeGrafter"/>
</dbReference>
<proteinExistence type="predicted"/>
<dbReference type="PANTHER" id="PTHR46239:SF1">
    <property type="entry name" value="DNA REPAIR PROTEIN RAD51 HOMOLOG 3"/>
    <property type="match status" value="1"/>
</dbReference>
<keyword evidence="2" id="KW-0547">Nucleotide-binding</keyword>
<name>I7M2S7_TETTS</name>
<evidence type="ECO:0000256" key="2">
    <source>
        <dbReference type="ARBA" id="ARBA00022741"/>
    </source>
</evidence>
<dbReference type="KEGG" id="tet:TTHERM_00318810"/>
<keyword evidence="10" id="KW-1185">Reference proteome</keyword>
<dbReference type="GO" id="GO:0005657">
    <property type="term" value="C:replication fork"/>
    <property type="evidence" value="ECO:0007669"/>
    <property type="project" value="TreeGrafter"/>
</dbReference>
<dbReference type="PANTHER" id="PTHR46239">
    <property type="entry name" value="DNA REPAIR PROTEIN RAD51 HOMOLOG 3 RAD51C"/>
    <property type="match status" value="1"/>
</dbReference>
<evidence type="ECO:0000256" key="4">
    <source>
        <dbReference type="ARBA" id="ARBA00022840"/>
    </source>
</evidence>
<sequence length="378" mass="43986">MECFQLSVISYIFNGQEKKILDVLIKKGIATLKDYQEAKKQQILQNIISVEELNFIDKILQDLLEQFQQQENKLQMHLQDQDSDNSSDDDDDDEDQNKISVEKSKQDGVNINLNTQEELQPQLFINYFQTLSSDKEERQMQNEINTFIQYGQVTEIYGLPGCGKTTLCLNYVKNHQYQSQMANSKNQVLYVDFENGMMIERLICILSLKSQVRVKDSLSQIILKNISKEDEARVYMERLTDMLSVCPDINFVILDGFIPKILSYISNPDFNRKGNVTNLLADLKNFIKKKKIALILTNTVSFERQKHNSQKNQVQNPPSEFSTVFNNFVDNRLYLFKLPNSIYNYIAPLKLNEYSEKIIDTKIPFKIEEHGVEIVLQN</sequence>
<keyword evidence="3" id="KW-0227">DNA damage</keyword>
<evidence type="ECO:0000256" key="1">
    <source>
        <dbReference type="ARBA" id="ARBA00004123"/>
    </source>
</evidence>
<dbReference type="EMBL" id="GG662605">
    <property type="protein sequence ID" value="EAS01218.2"/>
    <property type="molecule type" value="Genomic_DNA"/>
</dbReference>
<dbReference type="OrthoDB" id="5957327at2759"/>
<evidence type="ECO:0000259" key="8">
    <source>
        <dbReference type="Pfam" id="PF08423"/>
    </source>
</evidence>
<accession>I7M2S7</accession>
<dbReference type="InterPro" id="IPR013632">
    <property type="entry name" value="Rad51_C"/>
</dbReference>
<dbReference type="SUPFAM" id="SSF52540">
    <property type="entry name" value="P-loop containing nucleoside triphosphate hydrolases"/>
    <property type="match status" value="1"/>
</dbReference>
<organism evidence="9 10">
    <name type="scientific">Tetrahymena thermophila (strain SB210)</name>
    <dbReference type="NCBI Taxonomy" id="312017"/>
    <lineage>
        <taxon>Eukaryota</taxon>
        <taxon>Sar</taxon>
        <taxon>Alveolata</taxon>
        <taxon>Ciliophora</taxon>
        <taxon>Intramacronucleata</taxon>
        <taxon>Oligohymenophorea</taxon>
        <taxon>Hymenostomatida</taxon>
        <taxon>Tetrahymenina</taxon>
        <taxon>Tetrahymenidae</taxon>
        <taxon>Tetrahymena</taxon>
    </lineage>
</organism>
<evidence type="ECO:0000256" key="7">
    <source>
        <dbReference type="SAM" id="MobiDB-lite"/>
    </source>
</evidence>
<dbReference type="InParanoid" id="I7M2S7"/>
<keyword evidence="5" id="KW-0234">DNA repair</keyword>
<dbReference type="GO" id="GO:0000707">
    <property type="term" value="P:meiotic DNA recombinase assembly"/>
    <property type="evidence" value="ECO:0007669"/>
    <property type="project" value="TreeGrafter"/>
</dbReference>
<reference evidence="10" key="1">
    <citation type="journal article" date="2006" name="PLoS Biol.">
        <title>Macronuclear genome sequence of the ciliate Tetrahymena thermophila, a model eukaryote.</title>
        <authorList>
            <person name="Eisen J.A."/>
            <person name="Coyne R.S."/>
            <person name="Wu M."/>
            <person name="Wu D."/>
            <person name="Thiagarajan M."/>
            <person name="Wortman J.R."/>
            <person name="Badger J.H."/>
            <person name="Ren Q."/>
            <person name="Amedeo P."/>
            <person name="Jones K.M."/>
            <person name="Tallon L.J."/>
            <person name="Delcher A.L."/>
            <person name="Salzberg S.L."/>
            <person name="Silva J.C."/>
            <person name="Haas B.J."/>
            <person name="Majoros W.H."/>
            <person name="Farzad M."/>
            <person name="Carlton J.M."/>
            <person name="Smith R.K. Jr."/>
            <person name="Garg J."/>
            <person name="Pearlman R.E."/>
            <person name="Karrer K.M."/>
            <person name="Sun L."/>
            <person name="Manning G."/>
            <person name="Elde N.C."/>
            <person name="Turkewitz A.P."/>
            <person name="Asai D.J."/>
            <person name="Wilkes D.E."/>
            <person name="Wang Y."/>
            <person name="Cai H."/>
            <person name="Collins K."/>
            <person name="Stewart B.A."/>
            <person name="Lee S.R."/>
            <person name="Wilamowska K."/>
            <person name="Weinberg Z."/>
            <person name="Ruzzo W.L."/>
            <person name="Wloga D."/>
            <person name="Gaertig J."/>
            <person name="Frankel J."/>
            <person name="Tsao C.-C."/>
            <person name="Gorovsky M.A."/>
            <person name="Keeling P.J."/>
            <person name="Waller R.F."/>
            <person name="Patron N.J."/>
            <person name="Cherry J.M."/>
            <person name="Stover N.A."/>
            <person name="Krieger C.J."/>
            <person name="del Toro C."/>
            <person name="Ryder H.F."/>
            <person name="Williamson S.C."/>
            <person name="Barbeau R.A."/>
            <person name="Hamilton E.P."/>
            <person name="Orias E."/>
        </authorList>
    </citation>
    <scope>NUCLEOTIDE SEQUENCE [LARGE SCALE GENOMIC DNA]</scope>
    <source>
        <strain evidence="10">SB210</strain>
    </source>
</reference>
<dbReference type="InterPro" id="IPR052093">
    <property type="entry name" value="HR_Repair_Mediator"/>
</dbReference>
<feature type="compositionally biased region" description="Acidic residues" evidence="7">
    <location>
        <begin position="81"/>
        <end position="95"/>
    </location>
</feature>
<keyword evidence="6" id="KW-0539">Nucleus</keyword>
<evidence type="ECO:0000313" key="9">
    <source>
        <dbReference type="EMBL" id="EAS01218.2"/>
    </source>
</evidence>